<dbReference type="PANTHER" id="PTHR43650">
    <property type="entry name" value="PYROPHOSPHATE--FRUCTOSE 6-PHOSPHATE 1-PHOSPHOTRANSFERASE"/>
    <property type="match status" value="1"/>
</dbReference>
<dbReference type="PANTHER" id="PTHR43650:SF1">
    <property type="entry name" value="PYROPHOSPHATE--FRUCTOSE 6-PHOSPHATE 1-PHOSPHOTRANSFERASE SUBUNIT BETA 2"/>
    <property type="match status" value="1"/>
</dbReference>
<dbReference type="GO" id="GO:0005829">
    <property type="term" value="C:cytosol"/>
    <property type="evidence" value="ECO:0007669"/>
    <property type="project" value="TreeGrafter"/>
</dbReference>
<accession>A0A812VAE1</accession>
<name>A0A812VAE1_SYMPI</name>
<dbReference type="SUPFAM" id="SSF53784">
    <property type="entry name" value="Phosphofructokinase"/>
    <property type="match status" value="1"/>
</dbReference>
<feature type="non-terminal residue" evidence="3">
    <location>
        <position position="1"/>
    </location>
</feature>
<gene>
    <name evidence="3" type="primary">PFP-ALPHA1</name>
    <name evidence="3" type="ORF">SPIL2461_LOCUS16501</name>
</gene>
<dbReference type="InterPro" id="IPR035966">
    <property type="entry name" value="PKF_sf"/>
</dbReference>
<dbReference type="AlphaFoldDB" id="A0A812VAE1"/>
<dbReference type="EMBL" id="CAJNIZ010042625">
    <property type="protein sequence ID" value="CAE7629613.1"/>
    <property type="molecule type" value="Genomic_DNA"/>
</dbReference>
<dbReference type="GO" id="GO:0003872">
    <property type="term" value="F:6-phosphofructokinase activity"/>
    <property type="evidence" value="ECO:0007669"/>
    <property type="project" value="InterPro"/>
</dbReference>
<dbReference type="Proteomes" id="UP000649617">
    <property type="component" value="Unassembled WGS sequence"/>
</dbReference>
<keyword evidence="1" id="KW-0963">Cytoplasm</keyword>
<dbReference type="GO" id="GO:0009749">
    <property type="term" value="P:response to glucose"/>
    <property type="evidence" value="ECO:0007669"/>
    <property type="project" value="TreeGrafter"/>
</dbReference>
<sequence length="106" mass="11702">VEDELKHRKKQGTFKGSFSPVCQFLGYQARCSVPSDFDSDYAYALGGCAAILTSRGHNGYMAVVSDLAQPTERWHVGGVPFTAMLQVPPTMPKESFRPRPGIFPHK</sequence>
<keyword evidence="4" id="KW-1185">Reference proteome</keyword>
<organism evidence="3 4">
    <name type="scientific">Symbiodinium pilosum</name>
    <name type="common">Dinoflagellate</name>
    <dbReference type="NCBI Taxonomy" id="2952"/>
    <lineage>
        <taxon>Eukaryota</taxon>
        <taxon>Sar</taxon>
        <taxon>Alveolata</taxon>
        <taxon>Dinophyceae</taxon>
        <taxon>Suessiales</taxon>
        <taxon>Symbiodiniaceae</taxon>
        <taxon>Symbiodinium</taxon>
    </lineage>
</organism>
<evidence type="ECO:0000256" key="2">
    <source>
        <dbReference type="ARBA" id="ARBA00023152"/>
    </source>
</evidence>
<proteinExistence type="predicted"/>
<dbReference type="Gene3D" id="3.40.50.450">
    <property type="match status" value="1"/>
</dbReference>
<feature type="non-terminal residue" evidence="3">
    <location>
        <position position="106"/>
    </location>
</feature>
<evidence type="ECO:0000313" key="3">
    <source>
        <dbReference type="EMBL" id="CAE7629613.1"/>
    </source>
</evidence>
<keyword evidence="2" id="KW-0324">Glycolysis</keyword>
<comment type="caution">
    <text evidence="3">The sequence shown here is derived from an EMBL/GenBank/DDBJ whole genome shotgun (WGS) entry which is preliminary data.</text>
</comment>
<dbReference type="OrthoDB" id="537915at2759"/>
<evidence type="ECO:0000313" key="4">
    <source>
        <dbReference type="Proteomes" id="UP000649617"/>
    </source>
</evidence>
<evidence type="ECO:0000256" key="1">
    <source>
        <dbReference type="ARBA" id="ARBA00022490"/>
    </source>
</evidence>
<protein>
    <submittedName>
        <fullName evidence="3">PFP-ALPHA1 protein</fullName>
    </submittedName>
</protein>
<reference evidence="3" key="1">
    <citation type="submission" date="2021-02" db="EMBL/GenBank/DDBJ databases">
        <authorList>
            <person name="Dougan E. K."/>
            <person name="Rhodes N."/>
            <person name="Thang M."/>
            <person name="Chan C."/>
        </authorList>
    </citation>
    <scope>NUCLEOTIDE SEQUENCE</scope>
</reference>